<organism evidence="4 5">
    <name type="scientific">Clavelina lepadiformis</name>
    <name type="common">Light-bulb sea squirt</name>
    <name type="synonym">Ascidia lepadiformis</name>
    <dbReference type="NCBI Taxonomy" id="159417"/>
    <lineage>
        <taxon>Eukaryota</taxon>
        <taxon>Metazoa</taxon>
        <taxon>Chordata</taxon>
        <taxon>Tunicata</taxon>
        <taxon>Ascidiacea</taxon>
        <taxon>Aplousobranchia</taxon>
        <taxon>Clavelinidae</taxon>
        <taxon>Clavelina</taxon>
    </lineage>
</organism>
<keyword evidence="5" id="KW-1185">Reference proteome</keyword>
<accession>A0ABP0GWX4</accession>
<reference evidence="4 5" key="1">
    <citation type="submission" date="2024-02" db="EMBL/GenBank/DDBJ databases">
        <authorList>
            <person name="Daric V."/>
            <person name="Darras S."/>
        </authorList>
    </citation>
    <scope>NUCLEOTIDE SEQUENCE [LARGE SCALE GENOMIC DNA]</scope>
</reference>
<gene>
    <name evidence="4" type="ORF">CVLEPA_LOCUS29321</name>
</gene>
<dbReference type="SUPFAM" id="SSF82895">
    <property type="entry name" value="TSP-1 type 1 repeat"/>
    <property type="match status" value="1"/>
</dbReference>
<protein>
    <recommendedName>
        <fullName evidence="3">VWFA domain-containing protein</fullName>
    </recommendedName>
</protein>
<dbReference type="SMART" id="SM00327">
    <property type="entry name" value="VWA"/>
    <property type="match status" value="1"/>
</dbReference>
<dbReference type="PANTHER" id="PTHR24020:SF20">
    <property type="entry name" value="PH DOMAIN-CONTAINING PROTEIN"/>
    <property type="match status" value="1"/>
</dbReference>
<feature type="domain" description="VWFA" evidence="3">
    <location>
        <begin position="212"/>
        <end position="400"/>
    </location>
</feature>
<dbReference type="InterPro" id="IPR002035">
    <property type="entry name" value="VWF_A"/>
</dbReference>
<dbReference type="InterPro" id="IPR036465">
    <property type="entry name" value="vWFA_dom_sf"/>
</dbReference>
<sequence>MKLTIFFTLLKIFLVACLALSEGFFLKNRKRDCTITPFGSWGKCKSVRGSYSQTRTRQLTQPRNGGKPCPKNTELFQTQSCSPPVPTTADLFYESFSGVFSAPSSVSVSPGNRQLPPGTRIDVDISASGQKCLAIRVKSPNHQRSKRTLRPVGTSFSRSLETSPLPLQEATDEDWELVAIGGCGGFGRKKRSVVLEDTLQRLRRQTLELRRDMIILMDKSGSIGSHMETVKDIAAAVVRAICNGIGVHLDRTRIAVATFENTYQVHFNFNQFDGSPGRGQINLESEIQNLRIRASGGTNMVDAMNKALLTFKDTSRGARHGNSDVKKLLMLITDGCANGPGDLKRVRDKYVSEDIEIMVIFLDDDQGCRSKVKDLDTGHRCFEQFFLDSWQKGEEFVKGLHKLVRDESCPLPTWGEILNSC</sequence>
<name>A0ABP0GWX4_CLALP</name>
<dbReference type="Gene3D" id="3.40.50.410">
    <property type="entry name" value="von Willebrand factor, type A domain"/>
    <property type="match status" value="1"/>
</dbReference>
<dbReference type="Proteomes" id="UP001642483">
    <property type="component" value="Unassembled WGS sequence"/>
</dbReference>
<dbReference type="SMART" id="SM00209">
    <property type="entry name" value="TSP1"/>
    <property type="match status" value="1"/>
</dbReference>
<dbReference type="CDD" id="cd01450">
    <property type="entry name" value="vWFA_subfamily_ECM"/>
    <property type="match status" value="1"/>
</dbReference>
<dbReference type="InterPro" id="IPR050525">
    <property type="entry name" value="ECM_Assembly_Org"/>
</dbReference>
<dbReference type="PANTHER" id="PTHR24020">
    <property type="entry name" value="COLLAGEN ALPHA"/>
    <property type="match status" value="1"/>
</dbReference>
<feature type="compositionally biased region" description="Basic residues" evidence="1">
    <location>
        <begin position="139"/>
        <end position="149"/>
    </location>
</feature>
<feature type="signal peptide" evidence="2">
    <location>
        <begin position="1"/>
        <end position="19"/>
    </location>
</feature>
<dbReference type="SUPFAM" id="SSF53300">
    <property type="entry name" value="vWA-like"/>
    <property type="match status" value="1"/>
</dbReference>
<evidence type="ECO:0000259" key="3">
    <source>
        <dbReference type="PROSITE" id="PS50234"/>
    </source>
</evidence>
<dbReference type="InterPro" id="IPR036383">
    <property type="entry name" value="TSP1_rpt_sf"/>
</dbReference>
<proteinExistence type="predicted"/>
<comment type="caution">
    <text evidence="4">The sequence shown here is derived from an EMBL/GenBank/DDBJ whole genome shotgun (WGS) entry which is preliminary data.</text>
</comment>
<feature type="chain" id="PRO_5047356657" description="VWFA domain-containing protein" evidence="2">
    <location>
        <begin position="20"/>
        <end position="421"/>
    </location>
</feature>
<evidence type="ECO:0000313" key="5">
    <source>
        <dbReference type="Proteomes" id="UP001642483"/>
    </source>
</evidence>
<dbReference type="Pfam" id="PF00092">
    <property type="entry name" value="VWA"/>
    <property type="match status" value="1"/>
</dbReference>
<evidence type="ECO:0000313" key="4">
    <source>
        <dbReference type="EMBL" id="CAK8696137.1"/>
    </source>
</evidence>
<dbReference type="Gene3D" id="2.20.100.10">
    <property type="entry name" value="Thrombospondin type-1 (TSP1) repeat"/>
    <property type="match status" value="1"/>
</dbReference>
<feature type="region of interest" description="Disordered" evidence="1">
    <location>
        <begin position="139"/>
        <end position="165"/>
    </location>
</feature>
<dbReference type="EMBL" id="CAWYQH010000152">
    <property type="protein sequence ID" value="CAK8696137.1"/>
    <property type="molecule type" value="Genomic_DNA"/>
</dbReference>
<evidence type="ECO:0000256" key="1">
    <source>
        <dbReference type="SAM" id="MobiDB-lite"/>
    </source>
</evidence>
<dbReference type="InterPro" id="IPR000884">
    <property type="entry name" value="TSP1_rpt"/>
</dbReference>
<dbReference type="PROSITE" id="PS50234">
    <property type="entry name" value="VWFA"/>
    <property type="match status" value="1"/>
</dbReference>
<evidence type="ECO:0000256" key="2">
    <source>
        <dbReference type="SAM" id="SignalP"/>
    </source>
</evidence>
<keyword evidence="2" id="KW-0732">Signal</keyword>